<keyword evidence="3" id="KW-1185">Reference proteome</keyword>
<evidence type="ECO:0000313" key="2">
    <source>
        <dbReference type="EMBL" id="KAF9455187.1"/>
    </source>
</evidence>
<protein>
    <submittedName>
        <fullName evidence="2">Uncharacterized protein</fullName>
    </submittedName>
</protein>
<feature type="non-terminal residue" evidence="2">
    <location>
        <position position="53"/>
    </location>
</feature>
<gene>
    <name evidence="2" type="ORF">BDZ94DRAFT_1134567</name>
</gene>
<evidence type="ECO:0000256" key="1">
    <source>
        <dbReference type="SAM" id="MobiDB-lite"/>
    </source>
</evidence>
<dbReference type="AlphaFoldDB" id="A0A9P5XRE9"/>
<dbReference type="OrthoDB" id="3344688at2759"/>
<evidence type="ECO:0000313" key="3">
    <source>
        <dbReference type="Proteomes" id="UP000807353"/>
    </source>
</evidence>
<sequence length="53" mass="5828">ILREYGYENSNSVKTPMDPGVRLSPATPEEIQSAKDFPYAAIVGKCMYLATCT</sequence>
<accession>A0A9P5XRE9</accession>
<comment type="caution">
    <text evidence="2">The sequence shown here is derived from an EMBL/GenBank/DDBJ whole genome shotgun (WGS) entry which is preliminary data.</text>
</comment>
<feature type="region of interest" description="Disordered" evidence="1">
    <location>
        <begin position="1"/>
        <end position="25"/>
    </location>
</feature>
<proteinExistence type="predicted"/>
<feature type="non-terminal residue" evidence="2">
    <location>
        <position position="1"/>
    </location>
</feature>
<dbReference type="EMBL" id="MU150957">
    <property type="protein sequence ID" value="KAF9455187.1"/>
    <property type="molecule type" value="Genomic_DNA"/>
</dbReference>
<organism evidence="2 3">
    <name type="scientific">Collybia nuda</name>
    <dbReference type="NCBI Taxonomy" id="64659"/>
    <lineage>
        <taxon>Eukaryota</taxon>
        <taxon>Fungi</taxon>
        <taxon>Dikarya</taxon>
        <taxon>Basidiomycota</taxon>
        <taxon>Agaricomycotina</taxon>
        <taxon>Agaricomycetes</taxon>
        <taxon>Agaricomycetidae</taxon>
        <taxon>Agaricales</taxon>
        <taxon>Tricholomatineae</taxon>
        <taxon>Clitocybaceae</taxon>
        <taxon>Collybia</taxon>
    </lineage>
</organism>
<reference evidence="2" key="1">
    <citation type="submission" date="2020-11" db="EMBL/GenBank/DDBJ databases">
        <authorList>
            <consortium name="DOE Joint Genome Institute"/>
            <person name="Ahrendt S."/>
            <person name="Riley R."/>
            <person name="Andreopoulos W."/>
            <person name="Labutti K."/>
            <person name="Pangilinan J."/>
            <person name="Ruiz-Duenas F.J."/>
            <person name="Barrasa J.M."/>
            <person name="Sanchez-Garcia M."/>
            <person name="Camarero S."/>
            <person name="Miyauchi S."/>
            <person name="Serrano A."/>
            <person name="Linde D."/>
            <person name="Babiker R."/>
            <person name="Drula E."/>
            <person name="Ayuso-Fernandez I."/>
            <person name="Pacheco R."/>
            <person name="Padilla G."/>
            <person name="Ferreira P."/>
            <person name="Barriuso J."/>
            <person name="Kellner H."/>
            <person name="Castanera R."/>
            <person name="Alfaro M."/>
            <person name="Ramirez L."/>
            <person name="Pisabarro A.G."/>
            <person name="Kuo A."/>
            <person name="Tritt A."/>
            <person name="Lipzen A."/>
            <person name="He G."/>
            <person name="Yan M."/>
            <person name="Ng V."/>
            <person name="Cullen D."/>
            <person name="Martin F."/>
            <person name="Rosso M.-N."/>
            <person name="Henrissat B."/>
            <person name="Hibbett D."/>
            <person name="Martinez A.T."/>
            <person name="Grigoriev I.V."/>
        </authorList>
    </citation>
    <scope>NUCLEOTIDE SEQUENCE</scope>
    <source>
        <strain evidence="2">CBS 247.69</strain>
    </source>
</reference>
<name>A0A9P5XRE9_9AGAR</name>
<dbReference type="Proteomes" id="UP000807353">
    <property type="component" value="Unassembled WGS sequence"/>
</dbReference>